<protein>
    <submittedName>
        <fullName evidence="2">Uncharacterized protein</fullName>
    </submittedName>
</protein>
<reference evidence="3" key="2">
    <citation type="journal article" date="2016" name="Sci. Rep.">
        <title>Dictyocaulus viviparus genome, variome and transcriptome elucidate lungworm biology and support future intervention.</title>
        <authorList>
            <person name="McNulty S.N."/>
            <person name="Strube C."/>
            <person name="Rosa B.A."/>
            <person name="Martin J.C."/>
            <person name="Tyagi R."/>
            <person name="Choi Y.J."/>
            <person name="Wang Q."/>
            <person name="Hallsworth Pepin K."/>
            <person name="Zhang X."/>
            <person name="Ozersky P."/>
            <person name="Wilson R.K."/>
            <person name="Sternberg P.W."/>
            <person name="Gasser R.B."/>
            <person name="Mitreva M."/>
        </authorList>
    </citation>
    <scope>NUCLEOTIDE SEQUENCE [LARGE SCALE GENOMIC DNA]</scope>
    <source>
        <strain evidence="3">HannoverDv2000</strain>
    </source>
</reference>
<evidence type="ECO:0000313" key="3">
    <source>
        <dbReference type="Proteomes" id="UP000053766"/>
    </source>
</evidence>
<evidence type="ECO:0000313" key="2">
    <source>
        <dbReference type="EMBL" id="KJH53460.1"/>
    </source>
</evidence>
<organism evidence="2 3">
    <name type="scientific">Dictyocaulus viviparus</name>
    <name type="common">Bovine lungworm</name>
    <dbReference type="NCBI Taxonomy" id="29172"/>
    <lineage>
        <taxon>Eukaryota</taxon>
        <taxon>Metazoa</taxon>
        <taxon>Ecdysozoa</taxon>
        <taxon>Nematoda</taxon>
        <taxon>Chromadorea</taxon>
        <taxon>Rhabditida</taxon>
        <taxon>Rhabditina</taxon>
        <taxon>Rhabditomorpha</taxon>
        <taxon>Strongyloidea</taxon>
        <taxon>Metastrongylidae</taxon>
        <taxon>Dictyocaulus</taxon>
    </lineage>
</organism>
<evidence type="ECO:0000256" key="1">
    <source>
        <dbReference type="SAM" id="MobiDB-lite"/>
    </source>
</evidence>
<gene>
    <name evidence="2" type="ORF">DICVIV_00398</name>
</gene>
<dbReference type="Proteomes" id="UP000053766">
    <property type="component" value="Unassembled WGS sequence"/>
</dbReference>
<dbReference type="AlphaFoldDB" id="A0A0D8Y9N4"/>
<name>A0A0D8Y9N4_DICVI</name>
<accession>A0A0D8Y9N4</accession>
<keyword evidence="3" id="KW-1185">Reference proteome</keyword>
<feature type="compositionally biased region" description="Polar residues" evidence="1">
    <location>
        <begin position="34"/>
        <end position="45"/>
    </location>
</feature>
<feature type="region of interest" description="Disordered" evidence="1">
    <location>
        <begin position="22"/>
        <end position="45"/>
    </location>
</feature>
<sequence length="125" mass="14210">MFIEDPRIDELCGRVDAEKTAFPRNRRMAKKETSNNSKDASAIKNKSSTGTFKNVVSLVLEHFIVSYSNPISYNKGTSHEHPLAAHFCRPSKEIVQCIRQLTNDEYVFMDCFASQLRAAPSQYPH</sequence>
<dbReference type="EMBL" id="KN716152">
    <property type="protein sequence ID" value="KJH53460.1"/>
    <property type="molecule type" value="Genomic_DNA"/>
</dbReference>
<proteinExistence type="predicted"/>
<reference evidence="2 3" key="1">
    <citation type="submission" date="2013-11" db="EMBL/GenBank/DDBJ databases">
        <title>Draft genome of the bovine lungworm Dictyocaulus viviparus.</title>
        <authorList>
            <person name="Mitreva M."/>
        </authorList>
    </citation>
    <scope>NUCLEOTIDE SEQUENCE [LARGE SCALE GENOMIC DNA]</scope>
    <source>
        <strain evidence="2 3">HannoverDv2000</strain>
    </source>
</reference>